<organism evidence="4 5">
    <name type="scientific">Granulicella cerasi</name>
    <dbReference type="NCBI Taxonomy" id="741063"/>
    <lineage>
        <taxon>Bacteria</taxon>
        <taxon>Pseudomonadati</taxon>
        <taxon>Acidobacteriota</taxon>
        <taxon>Terriglobia</taxon>
        <taxon>Terriglobales</taxon>
        <taxon>Acidobacteriaceae</taxon>
        <taxon>Granulicella</taxon>
    </lineage>
</organism>
<keyword evidence="1" id="KW-0677">Repeat</keyword>
<evidence type="ECO:0000313" key="5">
    <source>
        <dbReference type="Proteomes" id="UP001596391"/>
    </source>
</evidence>
<keyword evidence="2" id="KW-0802">TPR repeat</keyword>
<comment type="caution">
    <text evidence="4">The sequence shown here is derived from an EMBL/GenBank/DDBJ whole genome shotgun (WGS) entry which is preliminary data.</text>
</comment>
<dbReference type="PANTHER" id="PTHR44227">
    <property type="match status" value="1"/>
</dbReference>
<dbReference type="EMBL" id="JBHSWI010000001">
    <property type="protein sequence ID" value="MFC6644420.1"/>
    <property type="molecule type" value="Genomic_DNA"/>
</dbReference>
<gene>
    <name evidence="4" type="ORF">ACFQBQ_02190</name>
</gene>
<dbReference type="SMART" id="SM00028">
    <property type="entry name" value="TPR"/>
    <property type="match status" value="5"/>
</dbReference>
<evidence type="ECO:0000256" key="1">
    <source>
        <dbReference type="ARBA" id="ARBA00022737"/>
    </source>
</evidence>
<dbReference type="InterPro" id="IPR019734">
    <property type="entry name" value="TPR_rpt"/>
</dbReference>
<proteinExistence type="predicted"/>
<feature type="signal peptide" evidence="3">
    <location>
        <begin position="1"/>
        <end position="23"/>
    </location>
</feature>
<dbReference type="PANTHER" id="PTHR44227:SF3">
    <property type="entry name" value="PROTEIN O-MANNOSYL-TRANSFERASE TMTC4"/>
    <property type="match status" value="1"/>
</dbReference>
<protein>
    <submittedName>
        <fullName evidence="4">Tetratricopeptide repeat protein</fullName>
    </submittedName>
</protein>
<dbReference type="InterPro" id="IPR011990">
    <property type="entry name" value="TPR-like_helical_dom_sf"/>
</dbReference>
<dbReference type="Pfam" id="PF14559">
    <property type="entry name" value="TPR_19"/>
    <property type="match status" value="1"/>
</dbReference>
<dbReference type="Pfam" id="PF13432">
    <property type="entry name" value="TPR_16"/>
    <property type="match status" value="1"/>
</dbReference>
<evidence type="ECO:0000313" key="4">
    <source>
        <dbReference type="EMBL" id="MFC6644420.1"/>
    </source>
</evidence>
<dbReference type="InterPro" id="IPR052346">
    <property type="entry name" value="O-mannosyl-transferase_TMTC"/>
</dbReference>
<feature type="chain" id="PRO_5045496836" evidence="3">
    <location>
        <begin position="24"/>
        <end position="428"/>
    </location>
</feature>
<accession>A0ABW1Z7N4</accession>
<dbReference type="Gene3D" id="1.25.40.10">
    <property type="entry name" value="Tetratricopeptide repeat domain"/>
    <property type="match status" value="3"/>
</dbReference>
<name>A0ABW1Z7N4_9BACT</name>
<reference evidence="5" key="1">
    <citation type="journal article" date="2019" name="Int. J. Syst. Evol. Microbiol.">
        <title>The Global Catalogue of Microorganisms (GCM) 10K type strain sequencing project: providing services to taxonomists for standard genome sequencing and annotation.</title>
        <authorList>
            <consortium name="The Broad Institute Genomics Platform"/>
            <consortium name="The Broad Institute Genome Sequencing Center for Infectious Disease"/>
            <person name="Wu L."/>
            <person name="Ma J."/>
        </authorList>
    </citation>
    <scope>NUCLEOTIDE SEQUENCE [LARGE SCALE GENOMIC DNA]</scope>
    <source>
        <strain evidence="5">CGMCC 1.16026</strain>
    </source>
</reference>
<dbReference type="SUPFAM" id="SSF48452">
    <property type="entry name" value="TPR-like"/>
    <property type="match status" value="2"/>
</dbReference>
<dbReference type="Proteomes" id="UP001596391">
    <property type="component" value="Unassembled WGS sequence"/>
</dbReference>
<sequence>MRTMKTIALAAALLAAPCSFAQAQTASMKDAEAALEKGDFATAETLLLPLSQQQPANAQVLYDLGFAQERNGKDDAAANSYAAAAKADAKMAEPRIALGLLQARSGQSIAAHASLAAAADIPTAPPKLRAKAYRALAQLDAEDHPADASDELLKAIDLDGEHPADLQLTGELAERSGDLPHAEQSYVKALAANPESIDARVGLAHAMKQQGRSSEAEDVLRTGLKSQPDDLRLITQLASVLLAEDKAAEAIPLLEQLRAANPQAAQDATLANMLAHLYDASDQPAKAEALYRSQLAQHPSDPILLDALGSSLVRQAKFAEAESLLAKAASERAAFHDDKLWAEAATHLAFAASRNNHPQLTLQALAARGTILPDTASTLFLSATANDSLHKRDDAVRLYKAFLAVANGKYPTEEFQARHRLVALQHER</sequence>
<dbReference type="RefSeq" id="WP_263372352.1">
    <property type="nucleotide sequence ID" value="NZ_JAGSYD010000004.1"/>
</dbReference>
<keyword evidence="5" id="KW-1185">Reference proteome</keyword>
<evidence type="ECO:0000256" key="3">
    <source>
        <dbReference type="SAM" id="SignalP"/>
    </source>
</evidence>
<keyword evidence="3" id="KW-0732">Signal</keyword>
<evidence type="ECO:0000256" key="2">
    <source>
        <dbReference type="ARBA" id="ARBA00022803"/>
    </source>
</evidence>